<dbReference type="PANTHER" id="PTHR44227">
    <property type="match status" value="1"/>
</dbReference>
<dbReference type="PROSITE" id="PS50005">
    <property type="entry name" value="TPR"/>
    <property type="match status" value="1"/>
</dbReference>
<feature type="transmembrane region" description="Helical" evidence="4">
    <location>
        <begin position="303"/>
        <end position="321"/>
    </location>
</feature>
<dbReference type="InterPro" id="IPR052346">
    <property type="entry name" value="O-mannosyl-transferase_TMTC"/>
</dbReference>
<feature type="transmembrane region" description="Helical" evidence="4">
    <location>
        <begin position="180"/>
        <end position="205"/>
    </location>
</feature>
<organism evidence="5">
    <name type="scientific">Pseudogemmatithrix spongiicola</name>
    <dbReference type="NCBI Taxonomy" id="3062599"/>
    <lineage>
        <taxon>Bacteria</taxon>
        <taxon>Pseudomonadati</taxon>
        <taxon>Gemmatimonadota</taxon>
        <taxon>Gemmatimonadia</taxon>
        <taxon>Gemmatimonadales</taxon>
        <taxon>Gemmatimonadaceae</taxon>
        <taxon>Pseudogemmatithrix</taxon>
    </lineage>
</organism>
<dbReference type="PANTHER" id="PTHR44227:SF3">
    <property type="entry name" value="PROTEIN O-MANNOSYL-TRANSFERASE TMTC4"/>
    <property type="match status" value="1"/>
</dbReference>
<accession>A0AA49JVS3</accession>
<feature type="transmembrane region" description="Helical" evidence="4">
    <location>
        <begin position="12"/>
        <end position="30"/>
    </location>
</feature>
<dbReference type="EMBL" id="CP130612">
    <property type="protein sequence ID" value="WKW13045.1"/>
    <property type="molecule type" value="Genomic_DNA"/>
</dbReference>
<evidence type="ECO:0000256" key="3">
    <source>
        <dbReference type="PROSITE-ProRule" id="PRU00339"/>
    </source>
</evidence>
<protein>
    <submittedName>
        <fullName evidence="5">Tetratricopeptide repeat protein</fullName>
    </submittedName>
</protein>
<feature type="transmembrane region" description="Helical" evidence="4">
    <location>
        <begin position="225"/>
        <end position="244"/>
    </location>
</feature>
<feature type="repeat" description="TPR" evidence="3">
    <location>
        <begin position="430"/>
        <end position="463"/>
    </location>
</feature>
<evidence type="ECO:0000313" key="5">
    <source>
        <dbReference type="EMBL" id="WKW13045.1"/>
    </source>
</evidence>
<feature type="transmembrane region" description="Helical" evidence="4">
    <location>
        <begin position="328"/>
        <end position="347"/>
    </location>
</feature>
<feature type="transmembrane region" description="Helical" evidence="4">
    <location>
        <begin position="359"/>
        <end position="381"/>
    </location>
</feature>
<dbReference type="GO" id="GO:0030968">
    <property type="term" value="P:endoplasmic reticulum unfolded protein response"/>
    <property type="evidence" value="ECO:0007669"/>
    <property type="project" value="TreeGrafter"/>
</dbReference>
<dbReference type="KEGG" id="pspc:Strain318_002358"/>
<dbReference type="Gene3D" id="1.25.40.10">
    <property type="entry name" value="Tetratricopeptide repeat domain"/>
    <property type="match status" value="1"/>
</dbReference>
<dbReference type="GO" id="GO:0000030">
    <property type="term" value="F:mannosyltransferase activity"/>
    <property type="evidence" value="ECO:0007669"/>
    <property type="project" value="TreeGrafter"/>
</dbReference>
<accession>A0AA49K1P2</accession>
<reference evidence="5" key="1">
    <citation type="submission" date="2023-07" db="EMBL/GenBank/DDBJ databases">
        <authorList>
            <person name="Haufschild T."/>
            <person name="Kallscheuer N."/>
            <person name="Hammer J."/>
            <person name="Kohn T."/>
            <person name="Kabuu M."/>
            <person name="Jogler M."/>
            <person name="Wohfarth N."/>
            <person name="Heuer A."/>
            <person name="Rohde M."/>
            <person name="van Teeseling M.C.F."/>
            <person name="Jogler C."/>
        </authorList>
    </citation>
    <scope>NUCLEOTIDE SEQUENCE</scope>
    <source>
        <strain evidence="5">Strain 138</strain>
        <strain evidence="6">Strain 318</strain>
    </source>
</reference>
<keyword evidence="4" id="KW-0472">Membrane</keyword>
<dbReference type="RefSeq" id="WP_367885908.1">
    <property type="nucleotide sequence ID" value="NZ_CP130612.1"/>
</dbReference>
<dbReference type="InterPro" id="IPR019734">
    <property type="entry name" value="TPR_rpt"/>
</dbReference>
<feature type="transmembrane region" description="Helical" evidence="4">
    <location>
        <begin position="152"/>
        <end position="168"/>
    </location>
</feature>
<keyword evidence="2 3" id="KW-0802">TPR repeat</keyword>
<keyword evidence="7" id="KW-1185">Reference proteome</keyword>
<keyword evidence="4" id="KW-0812">Transmembrane</keyword>
<dbReference type="AlphaFoldDB" id="A0AA49JVS3"/>
<evidence type="ECO:0000256" key="4">
    <source>
        <dbReference type="SAM" id="Phobius"/>
    </source>
</evidence>
<evidence type="ECO:0000313" key="7">
    <source>
        <dbReference type="Proteomes" id="UP001229955"/>
    </source>
</evidence>
<evidence type="ECO:0000313" key="6">
    <source>
        <dbReference type="EMBL" id="WKW15951.1"/>
    </source>
</evidence>
<proteinExistence type="predicted"/>
<dbReference type="InterPro" id="IPR011990">
    <property type="entry name" value="TPR-like_helical_dom_sf"/>
</dbReference>
<feature type="transmembrane region" description="Helical" evidence="4">
    <location>
        <begin position="121"/>
        <end position="140"/>
    </location>
</feature>
<evidence type="ECO:0000256" key="1">
    <source>
        <dbReference type="ARBA" id="ARBA00022737"/>
    </source>
</evidence>
<feature type="transmembrane region" description="Helical" evidence="4">
    <location>
        <begin position="96"/>
        <end position="114"/>
    </location>
</feature>
<dbReference type="EMBL" id="CP130613">
    <property type="protein sequence ID" value="WKW15951.1"/>
    <property type="molecule type" value="Genomic_DNA"/>
</dbReference>
<keyword evidence="4" id="KW-1133">Transmembrane helix</keyword>
<dbReference type="Proteomes" id="UP001229955">
    <property type="component" value="Chromosome"/>
</dbReference>
<sequence>MKAFVDAAEHRRVDSWLTAACLALGAGLYATSLRNGFAFDDIPIIANNPIVRELEGLLRYFSSSYWGPSTSVESAYRPMTLRVFAVQWMIGSGSPWPFHFVATVLYGICCALAYGMARSMLAPVGAAVAALAFTVTPLHVEAVANVVGQAELWVFAWTAIAFLLYVEARREPTLRPMRLAAIVGAYAVSLTFKEHAIVLPALLLAYECGYGVGWRRLLRPEATSARVIVLASGIAAAVFVAVRAEISTGDSSQWDIRDFGVVERSIVMLRLLPTIMRLLLWPAHLAADYSPQFISATTDLDGAFAAGAAILLGLVVGAWYAARRAPAITVGILWAAIAWLPVSNIFFRSGVLIAERTLFLPSFGIALALGALTPAVLRLLAPLRVLRMTVVAVAGCVLVLGGARTLERIPAWEDNAAVFAQMTVDTPTNARAWAALAEYYNMVARAEPADSMYRKAMELDPGHRLIELNYGLFLQGVGRFDEAAPIFRRFLEVMPDATSAHLGLVSCLLATRQYSSARLAILDAQAQDINYGLFRRLRRSTDSLLVATDTIDARNRWAREGRPFDRSERRFLLTMARGRVWSASLRRRLQEMQATAVPDNQASTGRAP</sequence>
<keyword evidence="1" id="KW-0677">Repeat</keyword>
<evidence type="ECO:0000256" key="2">
    <source>
        <dbReference type="ARBA" id="ARBA00022803"/>
    </source>
</evidence>
<gene>
    <name evidence="5" type="ORF">Strain138_002359</name>
    <name evidence="6" type="ORF">Strain318_002358</name>
</gene>
<dbReference type="SUPFAM" id="SSF48452">
    <property type="entry name" value="TPR-like"/>
    <property type="match status" value="1"/>
</dbReference>
<dbReference type="Pfam" id="PF14559">
    <property type="entry name" value="TPR_19"/>
    <property type="match status" value="1"/>
</dbReference>
<dbReference type="GO" id="GO:0035269">
    <property type="term" value="P:protein O-linked glycosylation via mannose"/>
    <property type="evidence" value="ECO:0007669"/>
    <property type="project" value="TreeGrafter"/>
</dbReference>
<name>A0AA49JVS3_9BACT</name>